<dbReference type="EMBL" id="OU963911">
    <property type="protein sequence ID" value="CAH0400726.1"/>
    <property type="molecule type" value="Genomic_DNA"/>
</dbReference>
<feature type="transmembrane region" description="Helical" evidence="10">
    <location>
        <begin position="391"/>
        <end position="412"/>
    </location>
</feature>
<keyword evidence="3 10" id="KW-0716">Sensory transduction</keyword>
<protein>
    <recommendedName>
        <fullName evidence="10">Odorant receptor</fullName>
    </recommendedName>
</protein>
<dbReference type="InterPro" id="IPR004117">
    <property type="entry name" value="7tm6_olfct_rcpt"/>
</dbReference>
<keyword evidence="7 10" id="KW-0472">Membrane</keyword>
<comment type="similarity">
    <text evidence="10">Belongs to the insect chemoreceptor superfamily. Heteromeric odorant receptor channel (TC 1.A.69) family.</text>
</comment>
<organism evidence="11 12">
    <name type="scientific">Chilo suppressalis</name>
    <name type="common">Asiatic rice borer moth</name>
    <dbReference type="NCBI Taxonomy" id="168631"/>
    <lineage>
        <taxon>Eukaryota</taxon>
        <taxon>Metazoa</taxon>
        <taxon>Ecdysozoa</taxon>
        <taxon>Arthropoda</taxon>
        <taxon>Hexapoda</taxon>
        <taxon>Insecta</taxon>
        <taxon>Pterygota</taxon>
        <taxon>Neoptera</taxon>
        <taxon>Endopterygota</taxon>
        <taxon>Lepidoptera</taxon>
        <taxon>Glossata</taxon>
        <taxon>Ditrysia</taxon>
        <taxon>Pyraloidea</taxon>
        <taxon>Crambidae</taxon>
        <taxon>Crambinae</taxon>
        <taxon>Chilo</taxon>
    </lineage>
</organism>
<evidence type="ECO:0000256" key="6">
    <source>
        <dbReference type="ARBA" id="ARBA00022989"/>
    </source>
</evidence>
<keyword evidence="8 10" id="KW-0675">Receptor</keyword>
<keyword evidence="12" id="KW-1185">Reference proteome</keyword>
<feature type="transmembrane region" description="Helical" evidence="10">
    <location>
        <begin position="143"/>
        <end position="163"/>
    </location>
</feature>
<sequence length="423" mass="48362">MWKTIRKFGLEYCDLPTMIWNVSSMLRVLNLNIDPGNTKPIPTTYYIITAIVTASYFYVYLVSMVWFVFWRCRETGDLTAGMIVLSLGITSEIGTTKLMFMMIFRNKLREIVELYLECDSHVNPDSRFLHNMMKTLRHVKKRAMIFWLVIIGNGVVYIVKPAIQPGKHLMEDVFTLYGLEPSTEWPNYEITFVLMALGVVQTVYLPANITAFIIIIIGYSEAQMLALSEEVLNIWNDGLHHLNDHVIIDACADSNDQLTSLEEIISANRNNYDRINEFIKIRLREIIKVHMTNINLVQQMEQVLRGAIAVEFGLLIIGLIVELLGGLENTYMEVPFALMQVAMDCLTGQRLMDASIIFEKSVFACKWENFNVENMRTVLLMSLISQKTMKLSAGGVTMLSFSSLMMVIRSIYSAYTALRPTMS</sequence>
<evidence type="ECO:0000256" key="5">
    <source>
        <dbReference type="ARBA" id="ARBA00022725"/>
    </source>
</evidence>
<evidence type="ECO:0000256" key="9">
    <source>
        <dbReference type="ARBA" id="ARBA00023224"/>
    </source>
</evidence>
<feature type="transmembrane region" description="Helical" evidence="10">
    <location>
        <begin position="81"/>
        <end position="100"/>
    </location>
</feature>
<evidence type="ECO:0000256" key="2">
    <source>
        <dbReference type="ARBA" id="ARBA00022475"/>
    </source>
</evidence>
<evidence type="ECO:0000256" key="7">
    <source>
        <dbReference type="ARBA" id="ARBA00023136"/>
    </source>
</evidence>
<gene>
    <name evidence="11" type="ORF">CHILSU_LOCUS3926</name>
</gene>
<evidence type="ECO:0000256" key="10">
    <source>
        <dbReference type="RuleBase" id="RU351113"/>
    </source>
</evidence>
<evidence type="ECO:0000256" key="4">
    <source>
        <dbReference type="ARBA" id="ARBA00022692"/>
    </source>
</evidence>
<evidence type="ECO:0000313" key="11">
    <source>
        <dbReference type="EMBL" id="CAH0400726.1"/>
    </source>
</evidence>
<keyword evidence="5 10" id="KW-0552">Olfaction</keyword>
<feature type="transmembrane region" description="Helical" evidence="10">
    <location>
        <begin position="190"/>
        <end position="219"/>
    </location>
</feature>
<comment type="subcellular location">
    <subcellularLocation>
        <location evidence="1 10">Cell membrane</location>
        <topology evidence="1 10">Multi-pass membrane protein</topology>
    </subcellularLocation>
</comment>
<feature type="transmembrane region" description="Helical" evidence="10">
    <location>
        <begin position="308"/>
        <end position="327"/>
    </location>
</feature>
<evidence type="ECO:0000256" key="1">
    <source>
        <dbReference type="ARBA" id="ARBA00004651"/>
    </source>
</evidence>
<keyword evidence="6 10" id="KW-1133">Transmembrane helix</keyword>
<evidence type="ECO:0000256" key="3">
    <source>
        <dbReference type="ARBA" id="ARBA00022606"/>
    </source>
</evidence>
<evidence type="ECO:0000256" key="8">
    <source>
        <dbReference type="ARBA" id="ARBA00023170"/>
    </source>
</evidence>
<dbReference type="PANTHER" id="PTHR21137:SF35">
    <property type="entry name" value="ODORANT RECEPTOR 19A-RELATED"/>
    <property type="match status" value="1"/>
</dbReference>
<dbReference type="Pfam" id="PF02949">
    <property type="entry name" value="7tm_6"/>
    <property type="match status" value="1"/>
</dbReference>
<dbReference type="Proteomes" id="UP001153292">
    <property type="component" value="Chromosome 18"/>
</dbReference>
<evidence type="ECO:0000313" key="12">
    <source>
        <dbReference type="Proteomes" id="UP001153292"/>
    </source>
</evidence>
<feature type="transmembrane region" description="Helical" evidence="10">
    <location>
        <begin position="45"/>
        <end position="69"/>
    </location>
</feature>
<keyword evidence="4 10" id="KW-0812">Transmembrane</keyword>
<keyword evidence="2" id="KW-1003">Cell membrane</keyword>
<keyword evidence="9 10" id="KW-0807">Transducer</keyword>
<reference evidence="11" key="1">
    <citation type="submission" date="2021-12" db="EMBL/GenBank/DDBJ databases">
        <authorList>
            <person name="King R."/>
        </authorList>
    </citation>
    <scope>NUCLEOTIDE SEQUENCE</scope>
</reference>
<accession>A0ABN8AZK3</accession>
<proteinExistence type="inferred from homology"/>
<dbReference type="PANTHER" id="PTHR21137">
    <property type="entry name" value="ODORANT RECEPTOR"/>
    <property type="match status" value="1"/>
</dbReference>
<comment type="caution">
    <text evidence="10">Lacks conserved residue(s) required for the propagation of feature annotation.</text>
</comment>
<name>A0ABN8AZK3_CHISP</name>